<keyword evidence="2" id="KW-1185">Reference proteome</keyword>
<accession>A0A0D8XLI3</accession>
<gene>
    <name evidence="1" type="ORF">DICVIV_10757</name>
</gene>
<reference evidence="2" key="2">
    <citation type="journal article" date="2016" name="Sci. Rep.">
        <title>Dictyocaulus viviparus genome, variome and transcriptome elucidate lungworm biology and support future intervention.</title>
        <authorList>
            <person name="McNulty S.N."/>
            <person name="Strube C."/>
            <person name="Rosa B.A."/>
            <person name="Martin J.C."/>
            <person name="Tyagi R."/>
            <person name="Choi Y.J."/>
            <person name="Wang Q."/>
            <person name="Hallsworth Pepin K."/>
            <person name="Zhang X."/>
            <person name="Ozersky P."/>
            <person name="Wilson R.K."/>
            <person name="Sternberg P.W."/>
            <person name="Gasser R.B."/>
            <person name="Mitreva M."/>
        </authorList>
    </citation>
    <scope>NUCLEOTIDE SEQUENCE [LARGE SCALE GENOMIC DNA]</scope>
    <source>
        <strain evidence="2">HannoverDv2000</strain>
    </source>
</reference>
<evidence type="ECO:0000313" key="2">
    <source>
        <dbReference type="Proteomes" id="UP000053766"/>
    </source>
</evidence>
<name>A0A0D8XLI3_DICVI</name>
<protein>
    <submittedName>
        <fullName evidence="1">Uncharacterized protein</fullName>
    </submittedName>
</protein>
<dbReference type="EMBL" id="KN716580">
    <property type="protein sequence ID" value="KJH43221.1"/>
    <property type="molecule type" value="Genomic_DNA"/>
</dbReference>
<dbReference type="OrthoDB" id="5804093at2759"/>
<dbReference type="Proteomes" id="UP000053766">
    <property type="component" value="Unassembled WGS sequence"/>
</dbReference>
<dbReference type="AlphaFoldDB" id="A0A0D8XLI3"/>
<organism evidence="1 2">
    <name type="scientific">Dictyocaulus viviparus</name>
    <name type="common">Bovine lungworm</name>
    <dbReference type="NCBI Taxonomy" id="29172"/>
    <lineage>
        <taxon>Eukaryota</taxon>
        <taxon>Metazoa</taxon>
        <taxon>Ecdysozoa</taxon>
        <taxon>Nematoda</taxon>
        <taxon>Chromadorea</taxon>
        <taxon>Rhabditida</taxon>
        <taxon>Rhabditina</taxon>
        <taxon>Rhabditomorpha</taxon>
        <taxon>Strongyloidea</taxon>
        <taxon>Metastrongylidae</taxon>
        <taxon>Dictyocaulus</taxon>
    </lineage>
</organism>
<proteinExistence type="predicted"/>
<evidence type="ECO:0000313" key="1">
    <source>
        <dbReference type="EMBL" id="KJH43221.1"/>
    </source>
</evidence>
<sequence length="224" mass="25717">MTCRQVNSPRSVSGQDCSMCETNGTGVFTMTFSSVEVVYISFCYNEWPSLASKFLHSSCLFHPQPYNFTIHPGYPYKIGRPLRNILSDHITVSVNVTDSGGNHANIHERFIVDGSLPTRSVTLATERLTIDFSIVCEKRERRISYVFIFHTRGKIECVLTYRLLQGEANVHNQRVFMKYFRITIYIFDLRDLVTLCVVFVGYVTCVLNAQQFTDLHTARNLVLY</sequence>
<reference evidence="1 2" key="1">
    <citation type="submission" date="2013-11" db="EMBL/GenBank/DDBJ databases">
        <title>Draft genome of the bovine lungworm Dictyocaulus viviparus.</title>
        <authorList>
            <person name="Mitreva M."/>
        </authorList>
    </citation>
    <scope>NUCLEOTIDE SEQUENCE [LARGE SCALE GENOMIC DNA]</scope>
    <source>
        <strain evidence="1 2">HannoverDv2000</strain>
    </source>
</reference>